<proteinExistence type="predicted"/>
<feature type="transmembrane region" description="Helical" evidence="1">
    <location>
        <begin position="20"/>
        <end position="53"/>
    </location>
</feature>
<keyword evidence="1" id="KW-0812">Transmembrane</keyword>
<name>A0A1A8XSN8_9RHOO</name>
<accession>A0A1A8XSN8</accession>
<protein>
    <submittedName>
        <fullName evidence="2">ATP-binding region ATPase domain protein</fullName>
    </submittedName>
</protein>
<reference evidence="2 3" key="1">
    <citation type="submission" date="2016-06" db="EMBL/GenBank/DDBJ databases">
        <authorList>
            <person name="Kjaerup R.B."/>
            <person name="Dalgaard T.S."/>
            <person name="Juul-Madsen H.R."/>
        </authorList>
    </citation>
    <scope>NUCLEOTIDE SEQUENCE [LARGE SCALE GENOMIC DNA]</scope>
    <source>
        <strain evidence="2">2</strain>
    </source>
</reference>
<evidence type="ECO:0000313" key="3">
    <source>
        <dbReference type="Proteomes" id="UP000199600"/>
    </source>
</evidence>
<gene>
    <name evidence="2" type="ORF">PROAA_2310010</name>
</gene>
<feature type="transmembrane region" description="Helical" evidence="1">
    <location>
        <begin position="88"/>
        <end position="105"/>
    </location>
</feature>
<feature type="transmembrane region" description="Helical" evidence="1">
    <location>
        <begin position="206"/>
        <end position="227"/>
    </location>
</feature>
<feature type="transmembrane region" description="Helical" evidence="1">
    <location>
        <begin position="112"/>
        <end position="129"/>
    </location>
</feature>
<keyword evidence="2" id="KW-0547">Nucleotide-binding</keyword>
<dbReference type="InterPro" id="IPR036890">
    <property type="entry name" value="HATPase_C_sf"/>
</dbReference>
<dbReference type="GO" id="GO:0005524">
    <property type="term" value="F:ATP binding"/>
    <property type="evidence" value="ECO:0007669"/>
    <property type="project" value="UniProtKB-KW"/>
</dbReference>
<evidence type="ECO:0000256" key="1">
    <source>
        <dbReference type="SAM" id="Phobius"/>
    </source>
</evidence>
<feature type="transmembrane region" description="Helical" evidence="1">
    <location>
        <begin position="178"/>
        <end position="200"/>
    </location>
</feature>
<keyword evidence="1" id="KW-1133">Transmembrane helix</keyword>
<evidence type="ECO:0000313" key="2">
    <source>
        <dbReference type="EMBL" id="SBT07731.1"/>
    </source>
</evidence>
<dbReference type="Gene3D" id="3.30.565.10">
    <property type="entry name" value="Histidine kinase-like ATPase, C-terminal domain"/>
    <property type="match status" value="1"/>
</dbReference>
<keyword evidence="3" id="KW-1185">Reference proteome</keyword>
<organism evidence="2 3">
    <name type="scientific">Candidatus Propionivibrio aalborgensis</name>
    <dbReference type="NCBI Taxonomy" id="1860101"/>
    <lineage>
        <taxon>Bacteria</taxon>
        <taxon>Pseudomonadati</taxon>
        <taxon>Pseudomonadota</taxon>
        <taxon>Betaproteobacteria</taxon>
        <taxon>Rhodocyclales</taxon>
        <taxon>Rhodocyclaceae</taxon>
        <taxon>Propionivibrio</taxon>
    </lineage>
</organism>
<dbReference type="AlphaFoldDB" id="A0A1A8XSN8"/>
<sequence length="591" mass="65582">MTALVRFGIFIRERQHWVLIALLVVLHLTLLAGVGTVVSLMCWLVDVGLFMLWQPFIQTERKLDSGTLVFIFLLLAGGAWSFGWWLLILWVVLLVALLGGRVLLVSHRPTRIFYLLAFAYLLSILLIWLVPRVVPGSALVGPSLDRPFAWAAALILVVMSLMPRPREIRLPSGGMVDFFYSLFIFLLISVLVLGSLAFMLLQQSTYIEAVFKTLVSMAAMLLLMAWAWDPRPGFSGIGVFLSKYLLTIGLPFETWLQQLMDCAERESDPDRFFYGSCERMLELPWVTGGAWAPAGGAEAGSGSFGRVSPISHDFPDQPLVFTLYTRHKLSPALVWHFHLLVKLSNEYYIAKQRARELQQMSYQRAVHETGARLTHDVKNLLQSLNNLCFMAQEPGDMDGVRLNQLLQQQLPQITQRLQRALEKLQVPQALYGGAGGAPSGETSTGKVGLVIAEVWWGALKQRYAHDNILFSPVVFDKKACLPSVLFDSVADNLLQNALFKQQHEDGLEVRMTIAADATLFSVCDSGSVVREDVVNDLLRAPVASENGLGIGLFHAARQAEGYGYALRLACNEAGKVCFELKRGGGAEVKGS</sequence>
<dbReference type="SUPFAM" id="SSF55874">
    <property type="entry name" value="ATPase domain of HSP90 chaperone/DNA topoisomerase II/histidine kinase"/>
    <property type="match status" value="1"/>
</dbReference>
<dbReference type="Proteomes" id="UP000199600">
    <property type="component" value="Unassembled WGS sequence"/>
</dbReference>
<keyword evidence="1" id="KW-0472">Membrane</keyword>
<dbReference type="RefSeq" id="WP_186410986.1">
    <property type="nucleotide sequence ID" value="NZ_FLQY01000148.1"/>
</dbReference>
<keyword evidence="2" id="KW-0067">ATP-binding</keyword>
<dbReference type="EMBL" id="FLQY01000148">
    <property type="protein sequence ID" value="SBT07731.1"/>
    <property type="molecule type" value="Genomic_DNA"/>
</dbReference>